<feature type="region of interest" description="Disordered" evidence="1">
    <location>
        <begin position="755"/>
        <end position="789"/>
    </location>
</feature>
<gene>
    <name evidence="3" type="ORF">ALC60_13626</name>
</gene>
<feature type="compositionally biased region" description="Polar residues" evidence="1">
    <location>
        <begin position="20"/>
        <end position="30"/>
    </location>
</feature>
<keyword evidence="4" id="KW-1185">Reference proteome</keyword>
<dbReference type="PANTHER" id="PTHR22929">
    <property type="entry name" value="RNA POLYMERASE III TRANSCRIPTION INITIATION FACTOR B"/>
    <property type="match status" value="1"/>
</dbReference>
<feature type="compositionally biased region" description="Polar residues" evidence="1">
    <location>
        <begin position="597"/>
        <end position="606"/>
    </location>
</feature>
<feature type="compositionally biased region" description="Basic and acidic residues" evidence="1">
    <location>
        <begin position="60"/>
        <end position="100"/>
    </location>
</feature>
<accession>A0A151WHP0</accession>
<feature type="compositionally biased region" description="Polar residues" evidence="1">
    <location>
        <begin position="763"/>
        <end position="777"/>
    </location>
</feature>
<organism evidence="3 4">
    <name type="scientific">Mycetomoellerius zeteki</name>
    <dbReference type="NCBI Taxonomy" id="64791"/>
    <lineage>
        <taxon>Eukaryota</taxon>
        <taxon>Metazoa</taxon>
        <taxon>Ecdysozoa</taxon>
        <taxon>Arthropoda</taxon>
        <taxon>Hexapoda</taxon>
        <taxon>Insecta</taxon>
        <taxon>Pterygota</taxon>
        <taxon>Neoptera</taxon>
        <taxon>Endopterygota</taxon>
        <taxon>Hymenoptera</taxon>
        <taxon>Apocrita</taxon>
        <taxon>Aculeata</taxon>
        <taxon>Formicoidea</taxon>
        <taxon>Formicidae</taxon>
        <taxon>Myrmicinae</taxon>
        <taxon>Mycetomoellerius</taxon>
    </lineage>
</organism>
<feature type="region of interest" description="Disordered" evidence="1">
    <location>
        <begin position="60"/>
        <end position="140"/>
    </location>
</feature>
<dbReference type="GO" id="GO:0070898">
    <property type="term" value="P:RNA polymerase III preinitiation complex assembly"/>
    <property type="evidence" value="ECO:0007669"/>
    <property type="project" value="TreeGrafter"/>
</dbReference>
<dbReference type="GO" id="GO:0000126">
    <property type="term" value="C:transcription factor TFIIIB complex"/>
    <property type="evidence" value="ECO:0007669"/>
    <property type="project" value="TreeGrafter"/>
</dbReference>
<sequence length="789" mass="89506">MLRRLRIKALAAVPVRKKLTQNSADSTEANNDVDKEKEEENISNINEIKQEIIEDIAQVKEQKEKDVIKTDTSEQKERKEKDVSSTDTSEQEKLKEKDIPIDIPEQETAKDIVKVKEETEKKQDKVNLRESVIDKLDSQELCSPIESYSRELHAQVKPNSQKSPLNSDSQELHVQAKLNSQKYPSPLKSDFQELHARTKPNSQELHAQAKLNSQESPSTGFKPDKVTDQSIQKNIPPSDMSTVTDIASPTKVIQNRPCFMRPTPRLDSSGRIRKNSIQGSGASASESEDEYSKRVASVVPNRVRNDSVCSVQSNKETNVNDNQNSPQKIKITQKRRTLVSESARKLAEARREFLLKHENRTPDRSQLKMYDLIYYNPVTNPMKKLSAGRRADSVTIPQPMEMEEEDEDDPSAMPTPQVKVGPDGQLIIDEQSLVIEQTDARREEEILTSNVTIEDDNFHSGGFYKRHKRSKEWPKWETFKFYRVLNVVGTDFLLMQKEERVNRQLVEKALKYHQEFDTDMLQEELEMLQNLENIQNTSKKAPEKSKSEQSLSRSQRKRKHRLVAESIGECGSLPNDLEAEDTVVSTTNDEIDIEICSDTNNVQQQMGKKKARRSKKRSDDKFDDYSSCTDADSDSSEEVYQLRPTRSGRLSKKIRKLQAPDLTTRNSNNKEKKLPIDNKIPSHVAVEVTEYVNTQVTNSENTETSCSDNIMSMIPNINQMEPGALVIVSKESAENPGNTILQVYMVASNIDSSTTVTSSAASGNQPLEPSLINQPENTEPIDIVDDSEK</sequence>
<feature type="domain" description="Transcription factor TFIIIB component B'' Myb" evidence="2">
    <location>
        <begin position="464"/>
        <end position="530"/>
    </location>
</feature>
<feature type="compositionally biased region" description="Basic and acidic residues" evidence="1">
    <location>
        <begin position="107"/>
        <end position="138"/>
    </location>
</feature>
<dbReference type="EMBL" id="KQ983112">
    <property type="protein sequence ID" value="KYQ47369.1"/>
    <property type="molecule type" value="Genomic_DNA"/>
</dbReference>
<dbReference type="OrthoDB" id="272624at2759"/>
<evidence type="ECO:0000256" key="1">
    <source>
        <dbReference type="SAM" id="MobiDB-lite"/>
    </source>
</evidence>
<feature type="compositionally biased region" description="Basic residues" evidence="1">
    <location>
        <begin position="607"/>
        <end position="616"/>
    </location>
</feature>
<reference evidence="3 4" key="1">
    <citation type="submission" date="2015-09" db="EMBL/GenBank/DDBJ databases">
        <title>Trachymyrmex zeteki WGS genome.</title>
        <authorList>
            <person name="Nygaard S."/>
            <person name="Hu H."/>
            <person name="Boomsma J."/>
            <person name="Zhang G."/>
        </authorList>
    </citation>
    <scope>NUCLEOTIDE SEQUENCE [LARGE SCALE GENOMIC DNA]</scope>
    <source>
        <strain evidence="3">Tzet28-1</strain>
        <tissue evidence="3">Whole body</tissue>
    </source>
</reference>
<proteinExistence type="predicted"/>
<dbReference type="Pfam" id="PF15963">
    <property type="entry name" value="Myb_DNA-bind_7"/>
    <property type="match status" value="1"/>
</dbReference>
<dbReference type="KEGG" id="mzt:108729928"/>
<evidence type="ECO:0000259" key="2">
    <source>
        <dbReference type="Pfam" id="PF15963"/>
    </source>
</evidence>
<dbReference type="STRING" id="64791.A0A151WHP0"/>
<feature type="region of interest" description="Disordered" evidence="1">
    <location>
        <begin position="179"/>
        <end position="292"/>
    </location>
</feature>
<evidence type="ECO:0000313" key="4">
    <source>
        <dbReference type="Proteomes" id="UP000075809"/>
    </source>
</evidence>
<dbReference type="GO" id="GO:0001156">
    <property type="term" value="F:TFIIIC-class transcription factor complex binding"/>
    <property type="evidence" value="ECO:0007669"/>
    <property type="project" value="TreeGrafter"/>
</dbReference>
<feature type="region of interest" description="Disordered" evidence="1">
    <location>
        <begin position="536"/>
        <end position="560"/>
    </location>
</feature>
<feature type="compositionally biased region" description="Polar residues" evidence="1">
    <location>
        <begin position="228"/>
        <end position="253"/>
    </location>
</feature>
<dbReference type="PANTHER" id="PTHR22929:SF0">
    <property type="entry name" value="TRANSCRIPTION FACTOR TFIIIB COMPONENT B'' HOMOLOG"/>
    <property type="match status" value="1"/>
</dbReference>
<feature type="compositionally biased region" description="Polar residues" evidence="1">
    <location>
        <begin position="199"/>
        <end position="219"/>
    </location>
</feature>
<dbReference type="InterPro" id="IPR039467">
    <property type="entry name" value="TFIIIB_B''_Myb"/>
</dbReference>
<feature type="region of interest" description="Disordered" evidence="1">
    <location>
        <begin position="595"/>
        <end position="649"/>
    </location>
</feature>
<feature type="region of interest" description="Disordered" evidence="1">
    <location>
        <begin position="16"/>
        <end position="42"/>
    </location>
</feature>
<name>A0A151WHP0_9HYME</name>
<evidence type="ECO:0000313" key="3">
    <source>
        <dbReference type="EMBL" id="KYQ47369.1"/>
    </source>
</evidence>
<protein>
    <submittedName>
        <fullName evidence="3">Transcription factor TFIIIB component B'' like protein</fullName>
    </submittedName>
</protein>
<dbReference type="Proteomes" id="UP000075809">
    <property type="component" value="Unassembled WGS sequence"/>
</dbReference>
<dbReference type="AlphaFoldDB" id="A0A151WHP0"/>